<proteinExistence type="predicted"/>
<dbReference type="AlphaFoldDB" id="A0A8H3W8X0"/>
<comment type="caution">
    <text evidence="2">The sequence shown here is derived from an EMBL/GenBank/DDBJ whole genome shotgun (WGS) entry which is preliminary data.</text>
</comment>
<accession>A0A8H3W8X0</accession>
<protein>
    <submittedName>
        <fullName evidence="2">Putative class V aminotransferase</fullName>
    </submittedName>
</protein>
<feature type="chain" id="PRO_5034986621" evidence="1">
    <location>
        <begin position="17"/>
        <end position="491"/>
    </location>
</feature>
<keyword evidence="2" id="KW-0808">Transferase</keyword>
<keyword evidence="2" id="KW-0032">Aminotransferase</keyword>
<sequence>MMVNAALLLLAATASASPTTLWVRQNTPNWEEVKCTDTNITDAKVASNIRWQAADANTSWDAAVAAWHNYTPGDGQVQLKFPAFISDFYGGPEGWDCQDPVNTPCSTTVQCADTKTPAGFLVLNSFAKLHDIYQKYHEALQDAQLSISAVMGDFTGAFAPKLKAKDESTIVKIFLDVLAFGIGISSAGLWNIVIHDAAIFATSAYRSFAKDTFNSAISSSFALAKDTTKAAKDSESVQNDLTSAMGTLFDVWKKTQDAYLSEVFSGSNSTTNSMLQGLIRDGMMNMVPNDINLSEMKNTVQTILFGQMIPIAWSVAPAGFTPFVLKTGDACSDTMPKTLDPYMDEDTHKKAGVCWNGNQFYVLTIGKYPEVDVQADTPGLPDSDPPFQLLAGGTHDILDGKSWGGITLDDVVISSYSGYLANGNRNGYNMSLDTSSGPVDELMLSGGVRTPGFFSLPVCTSIWNTLMNVAGSIEGKNYYPCGVVVEKTYPQ</sequence>
<organism evidence="2 3">
    <name type="scientific">Colletotrichum asianum</name>
    <dbReference type="NCBI Taxonomy" id="702518"/>
    <lineage>
        <taxon>Eukaryota</taxon>
        <taxon>Fungi</taxon>
        <taxon>Dikarya</taxon>
        <taxon>Ascomycota</taxon>
        <taxon>Pezizomycotina</taxon>
        <taxon>Sordariomycetes</taxon>
        <taxon>Hypocreomycetidae</taxon>
        <taxon>Glomerellales</taxon>
        <taxon>Glomerellaceae</taxon>
        <taxon>Colletotrichum</taxon>
        <taxon>Colletotrichum gloeosporioides species complex</taxon>
    </lineage>
</organism>
<dbReference type="EMBL" id="WOWK01000043">
    <property type="protein sequence ID" value="KAF0324556.1"/>
    <property type="molecule type" value="Genomic_DNA"/>
</dbReference>
<name>A0A8H3W8X0_9PEZI</name>
<dbReference type="GO" id="GO:0008483">
    <property type="term" value="F:transaminase activity"/>
    <property type="evidence" value="ECO:0007669"/>
    <property type="project" value="UniProtKB-KW"/>
</dbReference>
<evidence type="ECO:0000313" key="2">
    <source>
        <dbReference type="EMBL" id="KAF0324556.1"/>
    </source>
</evidence>
<dbReference type="Proteomes" id="UP000434172">
    <property type="component" value="Unassembled WGS sequence"/>
</dbReference>
<reference evidence="2 3" key="1">
    <citation type="submission" date="2019-12" db="EMBL/GenBank/DDBJ databases">
        <title>A genome sequence resource for the geographically widespread anthracnose pathogen Colletotrichum asianum.</title>
        <authorList>
            <person name="Meng Y."/>
        </authorList>
    </citation>
    <scope>NUCLEOTIDE SEQUENCE [LARGE SCALE GENOMIC DNA]</scope>
    <source>
        <strain evidence="2 3">ICMP 18580</strain>
    </source>
</reference>
<evidence type="ECO:0000313" key="3">
    <source>
        <dbReference type="Proteomes" id="UP000434172"/>
    </source>
</evidence>
<keyword evidence="3" id="KW-1185">Reference proteome</keyword>
<keyword evidence="1" id="KW-0732">Signal</keyword>
<dbReference type="OrthoDB" id="3257981at2759"/>
<feature type="signal peptide" evidence="1">
    <location>
        <begin position="1"/>
        <end position="16"/>
    </location>
</feature>
<evidence type="ECO:0000256" key="1">
    <source>
        <dbReference type="SAM" id="SignalP"/>
    </source>
</evidence>
<gene>
    <name evidence="2" type="ORF">GQ607_008260</name>
</gene>